<proteinExistence type="predicted"/>
<evidence type="ECO:0000313" key="2">
    <source>
        <dbReference type="EMBL" id="MBW80186.1"/>
    </source>
</evidence>
<accession>A0A2M4DRK4</accession>
<sequence>MIGETELVITLQCFLVVRVGVLGMIVVPIPIVRLHHDRFIFKEVPWPFPTMTFLHHGAILDHLLVEWINGKIPTGQCFIVGKDNTIVLGVRLVASFGRPV</sequence>
<evidence type="ECO:0000256" key="1">
    <source>
        <dbReference type="SAM" id="Phobius"/>
    </source>
</evidence>
<name>A0A2M4DRK4_ANODA</name>
<keyword evidence="1" id="KW-0472">Membrane</keyword>
<protein>
    <submittedName>
        <fullName evidence="2">Putative secreted protein</fullName>
    </submittedName>
</protein>
<keyword evidence="1" id="KW-0812">Transmembrane</keyword>
<dbReference type="AlphaFoldDB" id="A0A2M4DRK4"/>
<dbReference type="EMBL" id="GGFL01016008">
    <property type="protein sequence ID" value="MBW80186.1"/>
    <property type="molecule type" value="Transcribed_RNA"/>
</dbReference>
<keyword evidence="1" id="KW-1133">Transmembrane helix</keyword>
<organism evidence="2">
    <name type="scientific">Anopheles darlingi</name>
    <name type="common">Mosquito</name>
    <dbReference type="NCBI Taxonomy" id="43151"/>
    <lineage>
        <taxon>Eukaryota</taxon>
        <taxon>Metazoa</taxon>
        <taxon>Ecdysozoa</taxon>
        <taxon>Arthropoda</taxon>
        <taxon>Hexapoda</taxon>
        <taxon>Insecta</taxon>
        <taxon>Pterygota</taxon>
        <taxon>Neoptera</taxon>
        <taxon>Endopterygota</taxon>
        <taxon>Diptera</taxon>
        <taxon>Nematocera</taxon>
        <taxon>Culicoidea</taxon>
        <taxon>Culicidae</taxon>
        <taxon>Anophelinae</taxon>
        <taxon>Anopheles</taxon>
    </lineage>
</organism>
<reference evidence="2" key="1">
    <citation type="submission" date="2018-01" db="EMBL/GenBank/DDBJ databases">
        <title>An insight into the sialome of Amazonian anophelines.</title>
        <authorList>
            <person name="Ribeiro J.M."/>
            <person name="Scarpassa V."/>
            <person name="Calvo E."/>
        </authorList>
    </citation>
    <scope>NUCLEOTIDE SEQUENCE</scope>
</reference>
<feature type="transmembrane region" description="Helical" evidence="1">
    <location>
        <begin position="6"/>
        <end position="32"/>
    </location>
</feature>